<accession>A0A7E5X3H8</accession>
<keyword evidence="3" id="KW-0813">Transport</keyword>
<feature type="transmembrane region" description="Helical" evidence="7">
    <location>
        <begin position="109"/>
        <end position="127"/>
    </location>
</feature>
<evidence type="ECO:0000256" key="4">
    <source>
        <dbReference type="ARBA" id="ARBA00022692"/>
    </source>
</evidence>
<feature type="transmembrane region" description="Helical" evidence="7">
    <location>
        <begin position="44"/>
        <end position="65"/>
    </location>
</feature>
<feature type="transmembrane region" description="Helical" evidence="7">
    <location>
        <begin position="386"/>
        <end position="405"/>
    </location>
</feature>
<evidence type="ECO:0000256" key="5">
    <source>
        <dbReference type="ARBA" id="ARBA00022989"/>
    </source>
</evidence>
<feature type="transmembrane region" description="Helical" evidence="7">
    <location>
        <begin position="193"/>
        <end position="213"/>
    </location>
</feature>
<dbReference type="KEGG" id="tnl:113508169"/>
<dbReference type="SUPFAM" id="SSF103473">
    <property type="entry name" value="MFS general substrate transporter"/>
    <property type="match status" value="1"/>
</dbReference>
<sequence>MSDIDLPTLAEREKAKARLELKTPMKEINDALKACTFGKFHIKLLFIAFVGFVAGILASSSTAYLLSNAECDLHMNLVQKGLLNAMPYIGMLLSSIVAGFLTDAFGRKIFLTVGFGGLFICTVIAGSSQTYEVLVTAKFFEGLLYVIAPYPHLFEKEMKEDDPENTKAVKKVKFGERIMTGLKNLKPLVRRPLLNYLALIGAMQCVVLGVYNVNRLWFPQLSTIVEHYKFEDNNNLCDLLDVYTSSLKSKSVSNVTSEVCVPHVSGSETYINSIIIGLICLLPYFISGAIVNKVGKKVLLFVGGFISVASLLGLRWANSKALMVGLFSTTAAVTHTMRSLAQVTLIELVPTATRALALSLVMMTARMGTLIGNVMFPILLAMGCAIPFYSMAAAMAFVVFLTLFLPRGKQS</sequence>
<comment type="subcellular location">
    <subcellularLocation>
        <location evidence="1">Membrane</location>
        <topology evidence="1">Multi-pass membrane protein</topology>
    </subcellularLocation>
</comment>
<dbReference type="InterPro" id="IPR005828">
    <property type="entry name" value="MFS_sugar_transport-like"/>
</dbReference>
<evidence type="ECO:0000256" key="3">
    <source>
        <dbReference type="ARBA" id="ARBA00022448"/>
    </source>
</evidence>
<dbReference type="GeneID" id="113508169"/>
<proteinExistence type="inferred from homology"/>
<evidence type="ECO:0000259" key="8">
    <source>
        <dbReference type="PROSITE" id="PS50850"/>
    </source>
</evidence>
<dbReference type="InterPro" id="IPR036259">
    <property type="entry name" value="MFS_trans_sf"/>
</dbReference>
<keyword evidence="5 7" id="KW-1133">Transmembrane helix</keyword>
<keyword evidence="4 7" id="KW-0812">Transmembrane</keyword>
<dbReference type="RefSeq" id="XP_026746936.1">
    <property type="nucleotide sequence ID" value="XM_026891135.1"/>
</dbReference>
<keyword evidence="6 7" id="KW-0472">Membrane</keyword>
<organism evidence="9 10">
    <name type="scientific">Trichoplusia ni</name>
    <name type="common">Cabbage looper</name>
    <dbReference type="NCBI Taxonomy" id="7111"/>
    <lineage>
        <taxon>Eukaryota</taxon>
        <taxon>Metazoa</taxon>
        <taxon>Ecdysozoa</taxon>
        <taxon>Arthropoda</taxon>
        <taxon>Hexapoda</taxon>
        <taxon>Insecta</taxon>
        <taxon>Pterygota</taxon>
        <taxon>Neoptera</taxon>
        <taxon>Endopterygota</taxon>
        <taxon>Lepidoptera</taxon>
        <taxon>Glossata</taxon>
        <taxon>Ditrysia</taxon>
        <taxon>Noctuoidea</taxon>
        <taxon>Noctuidae</taxon>
        <taxon>Plusiinae</taxon>
        <taxon>Trichoplusia</taxon>
    </lineage>
</organism>
<dbReference type="PANTHER" id="PTHR23511:SF36">
    <property type="entry name" value="EG:BACR7A4.13 PROTEIN-RELATED"/>
    <property type="match status" value="1"/>
</dbReference>
<dbReference type="GO" id="GO:0016020">
    <property type="term" value="C:membrane"/>
    <property type="evidence" value="ECO:0007669"/>
    <property type="project" value="UniProtKB-SubCell"/>
</dbReference>
<dbReference type="Proteomes" id="UP000322000">
    <property type="component" value="Unplaced"/>
</dbReference>
<protein>
    <submittedName>
        <fullName evidence="10">Uncharacterized protein LOC113508169</fullName>
    </submittedName>
</protein>
<comment type="similarity">
    <text evidence="2">Belongs to the major facilitator superfamily.</text>
</comment>
<evidence type="ECO:0000313" key="9">
    <source>
        <dbReference type="Proteomes" id="UP000322000"/>
    </source>
</evidence>
<dbReference type="GO" id="GO:0022857">
    <property type="term" value="F:transmembrane transporter activity"/>
    <property type="evidence" value="ECO:0007669"/>
    <property type="project" value="InterPro"/>
</dbReference>
<reference evidence="10" key="1">
    <citation type="submission" date="2025-08" db="UniProtKB">
        <authorList>
            <consortium name="RefSeq"/>
        </authorList>
    </citation>
    <scope>IDENTIFICATION</scope>
</reference>
<dbReference type="Pfam" id="PF00083">
    <property type="entry name" value="Sugar_tr"/>
    <property type="match status" value="2"/>
</dbReference>
<dbReference type="InterPro" id="IPR020846">
    <property type="entry name" value="MFS_dom"/>
</dbReference>
<evidence type="ECO:0000256" key="6">
    <source>
        <dbReference type="ARBA" id="ARBA00023136"/>
    </source>
</evidence>
<dbReference type="OrthoDB" id="6133115at2759"/>
<dbReference type="InParanoid" id="A0A7E5X3H8"/>
<dbReference type="Gene3D" id="1.20.1250.20">
    <property type="entry name" value="MFS general substrate transporter like domains"/>
    <property type="match status" value="2"/>
</dbReference>
<feature type="transmembrane region" description="Helical" evidence="7">
    <location>
        <begin position="298"/>
        <end position="317"/>
    </location>
</feature>
<name>A0A7E5X3H8_TRINI</name>
<evidence type="ECO:0000256" key="2">
    <source>
        <dbReference type="ARBA" id="ARBA00008335"/>
    </source>
</evidence>
<dbReference type="AlphaFoldDB" id="A0A7E5X3H8"/>
<dbReference type="PANTHER" id="PTHR23511">
    <property type="entry name" value="SYNAPTIC VESICLE GLYCOPROTEIN 2"/>
    <property type="match status" value="1"/>
</dbReference>
<feature type="domain" description="Major facilitator superfamily (MFS) profile" evidence="8">
    <location>
        <begin position="1"/>
        <end position="410"/>
    </location>
</feature>
<evidence type="ECO:0000256" key="7">
    <source>
        <dbReference type="SAM" id="Phobius"/>
    </source>
</evidence>
<keyword evidence="9" id="KW-1185">Reference proteome</keyword>
<feature type="transmembrane region" description="Helical" evidence="7">
    <location>
        <begin position="85"/>
        <end position="102"/>
    </location>
</feature>
<evidence type="ECO:0000256" key="1">
    <source>
        <dbReference type="ARBA" id="ARBA00004141"/>
    </source>
</evidence>
<evidence type="ECO:0000313" key="10">
    <source>
        <dbReference type="RefSeq" id="XP_026746936.1"/>
    </source>
</evidence>
<gene>
    <name evidence="10" type="primary">LOC113508169</name>
</gene>
<dbReference type="PROSITE" id="PS50850">
    <property type="entry name" value="MFS"/>
    <property type="match status" value="1"/>
</dbReference>
<feature type="transmembrane region" description="Helical" evidence="7">
    <location>
        <begin position="270"/>
        <end position="291"/>
    </location>
</feature>